<feature type="transmembrane region" description="Helical" evidence="7">
    <location>
        <begin position="584"/>
        <end position="606"/>
    </location>
</feature>
<dbReference type="CDD" id="cd00637">
    <property type="entry name" value="7tm_classA_rhodopsin-like"/>
    <property type="match status" value="2"/>
</dbReference>
<feature type="transmembrane region" description="Helical" evidence="7">
    <location>
        <begin position="413"/>
        <end position="441"/>
    </location>
</feature>
<dbReference type="PROSITE" id="PS50262">
    <property type="entry name" value="G_PROTEIN_RECEP_F1_2"/>
    <property type="match status" value="2"/>
</dbReference>
<protein>
    <recommendedName>
        <fullName evidence="8">G-protein coupled receptors family 1 profile domain-containing protein</fullName>
    </recommendedName>
</protein>
<dbReference type="Pfam" id="PF00001">
    <property type="entry name" value="7tm_1"/>
    <property type="match status" value="2"/>
</dbReference>
<evidence type="ECO:0000313" key="10">
    <source>
        <dbReference type="Proteomes" id="UP001159428"/>
    </source>
</evidence>
<feature type="transmembrane region" description="Helical" evidence="7">
    <location>
        <begin position="116"/>
        <end position="138"/>
    </location>
</feature>
<dbReference type="PRINTS" id="PR00237">
    <property type="entry name" value="GPCRRHODOPSN"/>
</dbReference>
<name>A0AAU9X602_9CNID</name>
<dbReference type="Proteomes" id="UP001159428">
    <property type="component" value="Unassembled WGS sequence"/>
</dbReference>
<feature type="transmembrane region" description="Helical" evidence="7">
    <location>
        <begin position="183"/>
        <end position="210"/>
    </location>
</feature>
<proteinExistence type="inferred from homology"/>
<organism evidence="9 10">
    <name type="scientific">Pocillopora meandrina</name>
    <dbReference type="NCBI Taxonomy" id="46732"/>
    <lineage>
        <taxon>Eukaryota</taxon>
        <taxon>Metazoa</taxon>
        <taxon>Cnidaria</taxon>
        <taxon>Anthozoa</taxon>
        <taxon>Hexacorallia</taxon>
        <taxon>Scleractinia</taxon>
        <taxon>Astrocoeniina</taxon>
        <taxon>Pocilloporidae</taxon>
        <taxon>Pocillopora</taxon>
    </lineage>
</organism>
<feature type="transmembrane region" description="Helical" evidence="7">
    <location>
        <begin position="242"/>
        <end position="260"/>
    </location>
</feature>
<evidence type="ECO:0000256" key="1">
    <source>
        <dbReference type="ARBA" id="ARBA00004651"/>
    </source>
</evidence>
<keyword evidence="5 7" id="KW-0472">Membrane</keyword>
<comment type="caution">
    <text evidence="9">The sequence shown here is derived from an EMBL/GenBank/DDBJ whole genome shotgun (WGS) entry which is preliminary data.</text>
</comment>
<dbReference type="PANTHER" id="PTHR22750">
    <property type="entry name" value="G-PROTEIN COUPLED RECEPTOR"/>
    <property type="match status" value="1"/>
</dbReference>
<feature type="transmembrane region" description="Helical" evidence="7">
    <location>
        <begin position="76"/>
        <end position="96"/>
    </location>
</feature>
<evidence type="ECO:0000256" key="7">
    <source>
        <dbReference type="SAM" id="Phobius"/>
    </source>
</evidence>
<keyword evidence="2" id="KW-1003">Cell membrane</keyword>
<dbReference type="Gene3D" id="1.20.1070.10">
    <property type="entry name" value="Rhodopsin 7-helix transmembrane proteins"/>
    <property type="match status" value="2"/>
</dbReference>
<evidence type="ECO:0000259" key="8">
    <source>
        <dbReference type="PROSITE" id="PS50262"/>
    </source>
</evidence>
<evidence type="ECO:0000256" key="4">
    <source>
        <dbReference type="ARBA" id="ARBA00022989"/>
    </source>
</evidence>
<dbReference type="PROSITE" id="PS00237">
    <property type="entry name" value="G_PROTEIN_RECEP_F1_1"/>
    <property type="match status" value="1"/>
</dbReference>
<feature type="transmembrane region" description="Helical" evidence="7">
    <location>
        <begin position="376"/>
        <end position="401"/>
    </location>
</feature>
<keyword evidence="6" id="KW-0807">Transducer</keyword>
<comment type="similarity">
    <text evidence="6">Belongs to the G-protein coupled receptor 1 family.</text>
</comment>
<comment type="subcellular location">
    <subcellularLocation>
        <location evidence="1">Cell membrane</location>
        <topology evidence="1">Multi-pass membrane protein</topology>
    </subcellularLocation>
</comment>
<reference evidence="9 10" key="1">
    <citation type="submission" date="2022-05" db="EMBL/GenBank/DDBJ databases">
        <authorList>
            <consortium name="Genoscope - CEA"/>
            <person name="William W."/>
        </authorList>
    </citation>
    <scope>NUCLEOTIDE SEQUENCE [LARGE SCALE GENOMIC DNA]</scope>
</reference>
<keyword evidence="3 6" id="KW-0812">Transmembrane</keyword>
<dbReference type="EMBL" id="CALNXJ010000031">
    <property type="protein sequence ID" value="CAH3137653.1"/>
    <property type="molecule type" value="Genomic_DNA"/>
</dbReference>
<feature type="transmembrane region" description="Helical" evidence="7">
    <location>
        <begin position="522"/>
        <end position="544"/>
    </location>
</feature>
<evidence type="ECO:0000313" key="9">
    <source>
        <dbReference type="EMBL" id="CAH3137653.1"/>
    </source>
</evidence>
<feature type="transmembrane region" description="Helical" evidence="7">
    <location>
        <begin position="499"/>
        <end position="516"/>
    </location>
</feature>
<evidence type="ECO:0000256" key="6">
    <source>
        <dbReference type="RuleBase" id="RU000688"/>
    </source>
</evidence>
<keyword evidence="4 7" id="KW-1133">Transmembrane helix</keyword>
<keyword evidence="6" id="KW-0675">Receptor</keyword>
<dbReference type="GO" id="GO:0005886">
    <property type="term" value="C:plasma membrane"/>
    <property type="evidence" value="ECO:0007669"/>
    <property type="project" value="UniProtKB-SubCell"/>
</dbReference>
<dbReference type="InterPro" id="IPR000276">
    <property type="entry name" value="GPCR_Rhodpsn"/>
</dbReference>
<sequence length="678" mass="76432">MLNISYQGGNQSFEEATLCCRHLDVFFSKADSDVILLSDTIVCVINSVFSVIAVFANILILYALYKASSLHSPSKALLCSLALSDLGVGAIVQPLFVVYRWAQINGILHKYCKEGIFSHIEGSHFSAVSFLTMAAISIDRLLSLVLRVQYHSTVTLRRVIFLLALIWISGGLWSSFWTRKQDLYSLIGMIQIPVFFSITFCAYLKIYLCLRKQACRMGRHVNPLKCIRKTHGMNFARYKKSVVSMFYLFCASVVSFLPYLCHKVAVAISGWNTSTSVLFSFALTMVYVNSSVNPLIYCWRISELKQIVLNVLCRNRSVVKEVKFVTSRDQVKILRAKSYRAKMVVNASPANSSADLFTCYDPSIFIRAPSTLHTNYIIAAVFNAILSVTATLGNTLILFALKKATTLNRTSNYLLCCLAVSDLMVGLVVQPLHVIYCIYGIIGGSKVRCYSRILFQWTSDYFFAVSFLTIVAISVDRYFTLCKRHAYRSTLTANKTRAVIAFVWITCLSFPLGRLVSSSISMILSSIIFIIFLLIPSFTIFKIYRFLKQHEIQISSSMKKSSAAGVKTGGFDVLQYKRSIATLICVYLTLLVCFLPSIAVTAAWITADRPGKLRLIKVGNFSLTFIMFNSTLNPPLYCWRIREVRQLIINLLNKFFCCKIDRNHRNSVSSKTSEDTRL</sequence>
<accession>A0AAU9X602</accession>
<feature type="transmembrane region" description="Helical" evidence="7">
    <location>
        <begin position="159"/>
        <end position="177"/>
    </location>
</feature>
<keyword evidence="6" id="KW-0297">G-protein coupled receptor</keyword>
<evidence type="ECO:0000256" key="5">
    <source>
        <dbReference type="ARBA" id="ARBA00023136"/>
    </source>
</evidence>
<evidence type="ECO:0000256" key="3">
    <source>
        <dbReference type="ARBA" id="ARBA00022692"/>
    </source>
</evidence>
<dbReference type="GO" id="GO:0004930">
    <property type="term" value="F:G protein-coupled receptor activity"/>
    <property type="evidence" value="ECO:0007669"/>
    <property type="project" value="UniProtKB-KW"/>
</dbReference>
<dbReference type="SUPFAM" id="SSF81321">
    <property type="entry name" value="Family A G protein-coupled receptor-like"/>
    <property type="match status" value="2"/>
</dbReference>
<feature type="domain" description="G-protein coupled receptors family 1 profile" evidence="8">
    <location>
        <begin position="56"/>
        <end position="297"/>
    </location>
</feature>
<feature type="transmembrane region" description="Helical" evidence="7">
    <location>
        <begin position="34"/>
        <end position="64"/>
    </location>
</feature>
<feature type="domain" description="G-protein coupled receptors family 1 profile" evidence="8">
    <location>
        <begin position="393"/>
        <end position="637"/>
    </location>
</feature>
<dbReference type="InterPro" id="IPR017452">
    <property type="entry name" value="GPCR_Rhodpsn_7TM"/>
</dbReference>
<gene>
    <name evidence="9" type="ORF">PMEA_00018196</name>
</gene>
<dbReference type="AlphaFoldDB" id="A0AAU9X602"/>
<feature type="transmembrane region" description="Helical" evidence="7">
    <location>
        <begin position="461"/>
        <end position="479"/>
    </location>
</feature>
<evidence type="ECO:0000256" key="2">
    <source>
        <dbReference type="ARBA" id="ARBA00022475"/>
    </source>
</evidence>
<keyword evidence="10" id="KW-1185">Reference proteome</keyword>